<comment type="similarity">
    <text evidence="3">In the N-terminal section; belongs to the leguminous lectin family.</text>
</comment>
<keyword evidence="10 16" id="KW-0547">Nucleotide-binding</keyword>
<comment type="similarity">
    <text evidence="2">Belongs to the leguminous lectin family.</text>
</comment>
<dbReference type="Proteomes" id="UP001652623">
    <property type="component" value="Chromosome 10"/>
</dbReference>
<comment type="subcellular location">
    <subcellularLocation>
        <location evidence="1">Membrane</location>
        <topology evidence="1">Single-pass type I membrane protein</topology>
    </subcellularLocation>
</comment>
<evidence type="ECO:0000256" key="3">
    <source>
        <dbReference type="ARBA" id="ARBA00008536"/>
    </source>
</evidence>
<evidence type="ECO:0000256" key="18">
    <source>
        <dbReference type="SAM" id="SignalP"/>
    </source>
</evidence>
<evidence type="ECO:0000256" key="16">
    <source>
        <dbReference type="PROSITE-ProRule" id="PRU10141"/>
    </source>
</evidence>
<feature type="binding site" evidence="16">
    <location>
        <position position="376"/>
    </location>
    <ligand>
        <name>ATP</name>
        <dbReference type="ChEBI" id="CHEBI:30616"/>
    </ligand>
</feature>
<protein>
    <submittedName>
        <fullName evidence="21">L-type lectin-domain containing receptor kinase SIT1-like</fullName>
    </submittedName>
</protein>
<dbReference type="InParanoid" id="A0A6P3Z873"/>
<keyword evidence="5" id="KW-0723">Serine/threonine-protein kinase</keyword>
<keyword evidence="14 17" id="KW-0472">Membrane</keyword>
<dbReference type="Gene3D" id="2.60.120.200">
    <property type="match status" value="1"/>
</dbReference>
<evidence type="ECO:0000256" key="9">
    <source>
        <dbReference type="ARBA" id="ARBA00022734"/>
    </source>
</evidence>
<evidence type="ECO:0000256" key="1">
    <source>
        <dbReference type="ARBA" id="ARBA00004479"/>
    </source>
</evidence>
<evidence type="ECO:0000256" key="15">
    <source>
        <dbReference type="ARBA" id="ARBA00023170"/>
    </source>
</evidence>
<evidence type="ECO:0000256" key="7">
    <source>
        <dbReference type="ARBA" id="ARBA00022692"/>
    </source>
</evidence>
<dbReference type="PROSITE" id="PS50011">
    <property type="entry name" value="PROTEIN_KINASE_DOM"/>
    <property type="match status" value="1"/>
</dbReference>
<evidence type="ECO:0000256" key="11">
    <source>
        <dbReference type="ARBA" id="ARBA00022777"/>
    </source>
</evidence>
<dbReference type="PROSITE" id="PS00108">
    <property type="entry name" value="PROTEIN_KINASE_ST"/>
    <property type="match status" value="1"/>
</dbReference>
<keyword evidence="11" id="KW-0418">Kinase</keyword>
<feature type="chain" id="PRO_5045862115" evidence="18">
    <location>
        <begin position="23"/>
        <end position="671"/>
    </location>
</feature>
<dbReference type="Pfam" id="PF07714">
    <property type="entry name" value="PK_Tyr_Ser-Thr"/>
    <property type="match status" value="1"/>
</dbReference>
<name>A0A6P3Z873_ZIZJJ</name>
<evidence type="ECO:0000256" key="10">
    <source>
        <dbReference type="ARBA" id="ARBA00022741"/>
    </source>
</evidence>
<evidence type="ECO:0000256" key="5">
    <source>
        <dbReference type="ARBA" id="ARBA00022527"/>
    </source>
</evidence>
<comment type="similarity">
    <text evidence="4">In the C-terminal section; belongs to the protein kinase superfamily. Ser/Thr protein kinase family.</text>
</comment>
<evidence type="ECO:0000256" key="14">
    <source>
        <dbReference type="ARBA" id="ARBA00023136"/>
    </source>
</evidence>
<dbReference type="Gene3D" id="3.30.200.20">
    <property type="entry name" value="Phosphorylase Kinase, domain 1"/>
    <property type="match status" value="1"/>
</dbReference>
<keyword evidence="20" id="KW-1185">Reference proteome</keyword>
<evidence type="ECO:0000256" key="12">
    <source>
        <dbReference type="ARBA" id="ARBA00022840"/>
    </source>
</evidence>
<keyword evidence="13 17" id="KW-1133">Transmembrane helix</keyword>
<dbReference type="InterPro" id="IPR001245">
    <property type="entry name" value="Ser-Thr/Tyr_kinase_cat_dom"/>
</dbReference>
<dbReference type="RefSeq" id="XP_015874037.2">
    <property type="nucleotide sequence ID" value="XM_016018551.4"/>
</dbReference>
<dbReference type="CDD" id="cd14066">
    <property type="entry name" value="STKc_IRAK"/>
    <property type="match status" value="1"/>
</dbReference>
<dbReference type="KEGG" id="zju:107411040"/>
<feature type="signal peptide" evidence="18">
    <location>
        <begin position="1"/>
        <end position="22"/>
    </location>
</feature>
<evidence type="ECO:0000313" key="21">
    <source>
        <dbReference type="RefSeq" id="XP_015874037.2"/>
    </source>
</evidence>
<feature type="domain" description="Protein kinase" evidence="19">
    <location>
        <begin position="347"/>
        <end position="626"/>
    </location>
</feature>
<accession>A0A6P3Z873</accession>
<dbReference type="PROSITE" id="PS00107">
    <property type="entry name" value="PROTEIN_KINASE_ATP"/>
    <property type="match status" value="1"/>
</dbReference>
<evidence type="ECO:0000256" key="6">
    <source>
        <dbReference type="ARBA" id="ARBA00022679"/>
    </source>
</evidence>
<evidence type="ECO:0000256" key="4">
    <source>
        <dbReference type="ARBA" id="ARBA00010217"/>
    </source>
</evidence>
<dbReference type="Pfam" id="PF00139">
    <property type="entry name" value="Lectin_legB"/>
    <property type="match status" value="1"/>
</dbReference>
<proteinExistence type="inferred from homology"/>
<keyword evidence="6" id="KW-0808">Transferase</keyword>
<dbReference type="CDD" id="cd06899">
    <property type="entry name" value="lectin_legume_LecRK_Arcelin_ConA"/>
    <property type="match status" value="1"/>
</dbReference>
<evidence type="ECO:0000259" key="19">
    <source>
        <dbReference type="PROSITE" id="PS50011"/>
    </source>
</evidence>
<keyword evidence="8 18" id="KW-0732">Signal</keyword>
<dbReference type="GeneID" id="107411040"/>
<dbReference type="GO" id="GO:0005524">
    <property type="term" value="F:ATP binding"/>
    <property type="evidence" value="ECO:0007669"/>
    <property type="project" value="UniProtKB-UniRule"/>
</dbReference>
<evidence type="ECO:0000256" key="13">
    <source>
        <dbReference type="ARBA" id="ARBA00022989"/>
    </source>
</evidence>
<organism evidence="20 21">
    <name type="scientific">Ziziphus jujuba</name>
    <name type="common">Chinese jujube</name>
    <name type="synonym">Ziziphus sativa</name>
    <dbReference type="NCBI Taxonomy" id="326968"/>
    <lineage>
        <taxon>Eukaryota</taxon>
        <taxon>Viridiplantae</taxon>
        <taxon>Streptophyta</taxon>
        <taxon>Embryophyta</taxon>
        <taxon>Tracheophyta</taxon>
        <taxon>Spermatophyta</taxon>
        <taxon>Magnoliopsida</taxon>
        <taxon>eudicotyledons</taxon>
        <taxon>Gunneridae</taxon>
        <taxon>Pentapetalae</taxon>
        <taxon>rosids</taxon>
        <taxon>fabids</taxon>
        <taxon>Rosales</taxon>
        <taxon>Rhamnaceae</taxon>
        <taxon>Paliureae</taxon>
        <taxon>Ziziphus</taxon>
    </lineage>
</organism>
<feature type="transmembrane region" description="Helical" evidence="17">
    <location>
        <begin position="292"/>
        <end position="314"/>
    </location>
</feature>
<dbReference type="InterPro" id="IPR013320">
    <property type="entry name" value="ConA-like_dom_sf"/>
</dbReference>
<sequence>MGSSTRILFCLTMLSNIHFSLAQDENQFIYNGFNGANLHLDGIAKILPNGLLQLTNTSLQQKGHAFYKIPISFNTSSSALTPFPSFSTNFVFAIVSETPDISCHGLAFTISPSMDFSQALAGQYLGLFNISNVGHSTNHVLAIELDTIRNPEFEDINNNHVGIDVNNLNSVESAPAAYFSAEGKNIGLMLPNGEPMQLWIDYDAAKRILNVTIAPIRSSKPNRPLLSTQIDLSQVLLEKMHVGFSSATGPLASEHYVLGWSFNRTGPAWDLETSKLPPLPPKKKKTQKPSNIIIILPVAATVALVIFIGAAYFIRKKKYEEVREDWETEYGPQRFSYKNLYIATNGFKETELLGAGGFGKVYRGTLPTSNLQIAVKRVSHDSTQGMKEFIAEISSMRRLRHRNLVQLLGYCRRKGELLLVYDYMPNGSLDKFLFSNEKPILSWFHRFQVLKGVASALLYLHEEWEQVVLHRDVKASNVLLDADFNGRLGDFGLARLYDHGTNPQTTHVVGTVGYLAPELSRTGKATTGTDVFAFGVFMLEVACGRKPADLQGLPEDESLVDWVLSCWRRGAILDVIDPKLEGKYLIEEMELVLKVGLLCSHPFPAMRPNMRQVMQYLDGNADLPEIDSSISTSPFTPSNKASEPLLSFSTSYGKCSARSMSSNESMLHIGH</sequence>
<dbReference type="InterPro" id="IPR050528">
    <property type="entry name" value="L-type_Lectin-RKs"/>
</dbReference>
<keyword evidence="7 17" id="KW-0812">Transmembrane</keyword>
<keyword evidence="15" id="KW-0675">Receptor</keyword>
<dbReference type="AlphaFoldDB" id="A0A6P3Z873"/>
<dbReference type="GO" id="GO:0005886">
    <property type="term" value="C:plasma membrane"/>
    <property type="evidence" value="ECO:0007669"/>
    <property type="project" value="UniProtKB-SubCell"/>
</dbReference>
<dbReference type="InterPro" id="IPR000719">
    <property type="entry name" value="Prot_kinase_dom"/>
</dbReference>
<dbReference type="PANTHER" id="PTHR27007">
    <property type="match status" value="1"/>
</dbReference>
<gene>
    <name evidence="21" type="primary">LOC107411040</name>
</gene>
<dbReference type="GO" id="GO:0004674">
    <property type="term" value="F:protein serine/threonine kinase activity"/>
    <property type="evidence" value="ECO:0007669"/>
    <property type="project" value="UniProtKB-EC"/>
</dbReference>
<dbReference type="Gene3D" id="1.10.510.10">
    <property type="entry name" value="Transferase(Phosphotransferase) domain 1"/>
    <property type="match status" value="1"/>
</dbReference>
<keyword evidence="12 16" id="KW-0067">ATP-binding</keyword>
<evidence type="ECO:0000256" key="17">
    <source>
        <dbReference type="SAM" id="Phobius"/>
    </source>
</evidence>
<dbReference type="InterPro" id="IPR001220">
    <property type="entry name" value="Legume_lectin_dom"/>
</dbReference>
<dbReference type="InterPro" id="IPR008271">
    <property type="entry name" value="Ser/Thr_kinase_AS"/>
</dbReference>
<evidence type="ECO:0000256" key="8">
    <source>
        <dbReference type="ARBA" id="ARBA00022729"/>
    </source>
</evidence>
<keyword evidence="9" id="KW-0430">Lectin</keyword>
<dbReference type="SUPFAM" id="SSF56112">
    <property type="entry name" value="Protein kinase-like (PK-like)"/>
    <property type="match status" value="1"/>
</dbReference>
<dbReference type="SUPFAM" id="SSF49899">
    <property type="entry name" value="Concanavalin A-like lectins/glucanases"/>
    <property type="match status" value="1"/>
</dbReference>
<evidence type="ECO:0000256" key="2">
    <source>
        <dbReference type="ARBA" id="ARBA00007606"/>
    </source>
</evidence>
<dbReference type="InterPro" id="IPR017441">
    <property type="entry name" value="Protein_kinase_ATP_BS"/>
</dbReference>
<reference evidence="21" key="1">
    <citation type="submission" date="2025-08" db="UniProtKB">
        <authorList>
            <consortium name="RefSeq"/>
        </authorList>
    </citation>
    <scope>IDENTIFICATION</scope>
    <source>
        <tissue evidence="21">Seedling</tissue>
    </source>
</reference>
<dbReference type="SMART" id="SM00220">
    <property type="entry name" value="S_TKc"/>
    <property type="match status" value="1"/>
</dbReference>
<dbReference type="InterPro" id="IPR011009">
    <property type="entry name" value="Kinase-like_dom_sf"/>
</dbReference>
<evidence type="ECO:0000313" key="20">
    <source>
        <dbReference type="Proteomes" id="UP001652623"/>
    </source>
</evidence>
<dbReference type="GO" id="GO:0030246">
    <property type="term" value="F:carbohydrate binding"/>
    <property type="evidence" value="ECO:0007669"/>
    <property type="project" value="UniProtKB-KW"/>
</dbReference>